<evidence type="ECO:0000313" key="9">
    <source>
        <dbReference type="Proteomes" id="UP000019132"/>
    </source>
</evidence>
<evidence type="ECO:0000256" key="3">
    <source>
        <dbReference type="ARBA" id="ARBA00022679"/>
    </source>
</evidence>
<proteinExistence type="inferred from homology"/>
<evidence type="ECO:0000256" key="1">
    <source>
        <dbReference type="ARBA" id="ARBA00001936"/>
    </source>
</evidence>
<dbReference type="Gene3D" id="3.90.550.10">
    <property type="entry name" value="Spore Coat Polysaccharide Biosynthesis Protein SpsA, Chain A"/>
    <property type="match status" value="1"/>
</dbReference>
<evidence type="ECO:0000256" key="4">
    <source>
        <dbReference type="ARBA" id="ARBA00022695"/>
    </source>
</evidence>
<dbReference type="GO" id="GO:0003977">
    <property type="term" value="F:UDP-N-acetylglucosamine diphosphorylase activity"/>
    <property type="evidence" value="ECO:0007669"/>
    <property type="project" value="TreeGrafter"/>
</dbReference>
<protein>
    <recommendedName>
        <fullName evidence="6">UTP-monosaccharide-1-phosphate uridylyltransferase</fullName>
        <ecNumber evidence="6">2.7.7.64</ecNumber>
    </recommendedName>
</protein>
<dbReference type="Gene3D" id="2.160.10.30">
    <property type="match status" value="1"/>
</dbReference>
<dbReference type="AlphaFoldDB" id="K3WDF1"/>
<dbReference type="PANTHER" id="PTHR11952:SF9">
    <property type="entry name" value="UDP-SUGAR PYROPHOSPHORYLASE"/>
    <property type="match status" value="1"/>
</dbReference>
<keyword evidence="3" id="KW-0808">Transferase</keyword>
<evidence type="ECO:0000256" key="5">
    <source>
        <dbReference type="ARBA" id="ARBA00038047"/>
    </source>
</evidence>
<dbReference type="GO" id="GO:0051748">
    <property type="term" value="F:UTP-monosaccharide-1-phosphate uridylyltransferase activity"/>
    <property type="evidence" value="ECO:0007669"/>
    <property type="project" value="UniProtKB-EC"/>
</dbReference>
<dbReference type="InterPro" id="IPR002618">
    <property type="entry name" value="UDPGP_fam"/>
</dbReference>
<keyword evidence="4" id="KW-0548">Nucleotidyltransferase</keyword>
<dbReference type="GO" id="GO:0006048">
    <property type="term" value="P:UDP-N-acetylglucosamine biosynthetic process"/>
    <property type="evidence" value="ECO:0007669"/>
    <property type="project" value="TreeGrafter"/>
</dbReference>
<dbReference type="InterPro" id="IPR039741">
    <property type="entry name" value="UDP-sugar_pyrophosphorylase"/>
</dbReference>
<sequence>MSVADDNAALKARVLETLAKWNQHPVLELLTPPSESHPLLLAQLVHFERWYRGGLDAYLRNATQLFHAQQTGATALAGGDAATQDPYADWIPSVPRDAKVNDDANKSAPLAVAHLNSPEYCELEAIGLRNIDKSAFMVVAGGLGERLGYHDIKLKLPVETLTSKSYIEAYIQHLLALQALACEANPDASIRIPLAIMTSDVTHDETWHFLVANDFFGMQSDQITLLKQEKVPCLDVKSDNKSALQLTLERATVSNGWQLQMKPHGHGDVHTLLHSSGLAAQWLVQGKQYVHFFQDTNYLILNSMLPMLGASIQNQWAFNFTSVQRKAKDASGGVVRFTKPHGHGNDDEEEVAALFNVEYHELDHFLRTKASAAFPDGDTNDSATGFSPFPGNINHFVIELQSYVVILEASKGFVPELFNPKYRDEATKQAFKSPARLECMMQDYPKLLMGFHDLLGKNESHSAQQQQNRIGLVLFPPSLVYSPCKNDVVSAKSKAQQDIPPQCAGSAEHDLFAVNRVKFASLGVTFAEAEKPTPSRSEWLGIPLDCSGPQIVVSSRFAPSHSILASRFLSPAQISITRRSTLLVDGSAITFHRLTLDGALRIVACDGATVEIKALRVQNAGYKYEPVAISESTDPIDAMRGYRFVKSEMRELVFDVPGHYVVEE</sequence>
<accession>K3WDF1</accession>
<reference evidence="9" key="1">
    <citation type="journal article" date="2010" name="Genome Biol.">
        <title>Genome sequence of the necrotrophic plant pathogen Pythium ultimum reveals original pathogenicity mechanisms and effector repertoire.</title>
        <authorList>
            <person name="Levesque C.A."/>
            <person name="Brouwer H."/>
            <person name="Cano L."/>
            <person name="Hamilton J.P."/>
            <person name="Holt C."/>
            <person name="Huitema E."/>
            <person name="Raffaele S."/>
            <person name="Robideau G.P."/>
            <person name="Thines M."/>
            <person name="Win J."/>
            <person name="Zerillo M.M."/>
            <person name="Beakes G.W."/>
            <person name="Boore J.L."/>
            <person name="Busam D."/>
            <person name="Dumas B."/>
            <person name="Ferriera S."/>
            <person name="Fuerstenberg S.I."/>
            <person name="Gachon C.M."/>
            <person name="Gaulin E."/>
            <person name="Govers F."/>
            <person name="Grenville-Briggs L."/>
            <person name="Horner N."/>
            <person name="Hostetler J."/>
            <person name="Jiang R.H."/>
            <person name="Johnson J."/>
            <person name="Krajaejun T."/>
            <person name="Lin H."/>
            <person name="Meijer H.J."/>
            <person name="Moore B."/>
            <person name="Morris P."/>
            <person name="Phuntmart V."/>
            <person name="Puiu D."/>
            <person name="Shetty J."/>
            <person name="Stajich J.E."/>
            <person name="Tripathy S."/>
            <person name="Wawra S."/>
            <person name="van West P."/>
            <person name="Whitty B.R."/>
            <person name="Coutinho P.M."/>
            <person name="Henrissat B."/>
            <person name="Martin F."/>
            <person name="Thomas P.D."/>
            <person name="Tyler B.M."/>
            <person name="De Vries R.P."/>
            <person name="Kamoun S."/>
            <person name="Yandell M."/>
            <person name="Tisserat N."/>
            <person name="Buell C.R."/>
        </authorList>
    </citation>
    <scope>NUCLEOTIDE SEQUENCE</scope>
    <source>
        <strain evidence="9">DAOM:BR144</strain>
    </source>
</reference>
<comment type="cofactor">
    <cofactor evidence="2">
        <name>Mg(2+)</name>
        <dbReference type="ChEBI" id="CHEBI:18420"/>
    </cofactor>
</comment>
<comment type="catalytic activity">
    <reaction evidence="7">
        <text>a monosaccharide 1-phosphate + UTP + H(+) = a UDP-monosaccharide + diphosphate</text>
        <dbReference type="Rhea" id="RHEA:13205"/>
        <dbReference type="ChEBI" id="CHEBI:15378"/>
        <dbReference type="ChEBI" id="CHEBI:33019"/>
        <dbReference type="ChEBI" id="CHEBI:46398"/>
        <dbReference type="ChEBI" id="CHEBI:140358"/>
        <dbReference type="ChEBI" id="CHEBI:140359"/>
        <dbReference type="EC" id="2.7.7.64"/>
    </reaction>
</comment>
<reference evidence="8" key="3">
    <citation type="submission" date="2015-02" db="UniProtKB">
        <authorList>
            <consortium name="EnsemblProtists"/>
        </authorList>
    </citation>
    <scope>IDENTIFICATION</scope>
    <source>
        <strain evidence="8">DAOM BR144</strain>
    </source>
</reference>
<comment type="similarity">
    <text evidence="5">Belongs to the USP family.</text>
</comment>
<dbReference type="EC" id="2.7.7.64" evidence="6"/>
<dbReference type="EMBL" id="GL376628">
    <property type="status" value="NOT_ANNOTATED_CDS"/>
    <property type="molecule type" value="Genomic_DNA"/>
</dbReference>
<dbReference type="PANTHER" id="PTHR11952">
    <property type="entry name" value="UDP- GLUCOSE PYROPHOSPHORYLASE"/>
    <property type="match status" value="1"/>
</dbReference>
<evidence type="ECO:0000256" key="6">
    <source>
        <dbReference type="ARBA" id="ARBA00039080"/>
    </source>
</evidence>
<dbReference type="EnsemblProtists" id="PYU1_T002992">
    <property type="protein sequence ID" value="PYU1_T002992"/>
    <property type="gene ID" value="PYU1_G002989"/>
</dbReference>
<dbReference type="VEuPathDB" id="FungiDB:PYU1_G002989"/>
<evidence type="ECO:0000256" key="2">
    <source>
        <dbReference type="ARBA" id="ARBA00001946"/>
    </source>
</evidence>
<dbReference type="InParanoid" id="K3WDF1"/>
<reference evidence="9" key="2">
    <citation type="submission" date="2010-04" db="EMBL/GenBank/DDBJ databases">
        <authorList>
            <person name="Buell R."/>
            <person name="Hamilton J."/>
            <person name="Hostetler J."/>
        </authorList>
    </citation>
    <scope>NUCLEOTIDE SEQUENCE [LARGE SCALE GENOMIC DNA]</scope>
    <source>
        <strain evidence="9">DAOM:BR144</strain>
    </source>
</reference>
<dbReference type="OMA" id="PMGPRVV"/>
<dbReference type="eggNOG" id="KOG2388">
    <property type="taxonomic scope" value="Eukaryota"/>
</dbReference>
<dbReference type="HOGENOM" id="CLU_016797_0_0_1"/>
<dbReference type="InterPro" id="IPR029044">
    <property type="entry name" value="Nucleotide-diphossugar_trans"/>
</dbReference>
<dbReference type="FunCoup" id="K3WDF1">
    <property type="interactions" value="16"/>
</dbReference>
<evidence type="ECO:0000313" key="8">
    <source>
        <dbReference type="EnsemblProtists" id="PYU1_T002992"/>
    </source>
</evidence>
<comment type="cofactor">
    <cofactor evidence="1">
        <name>Mn(2+)</name>
        <dbReference type="ChEBI" id="CHEBI:29035"/>
    </cofactor>
</comment>
<dbReference type="STRING" id="431595.K3WDF1"/>
<name>K3WDF1_GLOUD</name>
<keyword evidence="9" id="KW-1185">Reference proteome</keyword>
<dbReference type="SUPFAM" id="SSF53448">
    <property type="entry name" value="Nucleotide-diphospho-sugar transferases"/>
    <property type="match status" value="1"/>
</dbReference>
<organism evidence="8 9">
    <name type="scientific">Globisporangium ultimum (strain ATCC 200006 / CBS 805.95 / DAOM BR144)</name>
    <name type="common">Pythium ultimum</name>
    <dbReference type="NCBI Taxonomy" id="431595"/>
    <lineage>
        <taxon>Eukaryota</taxon>
        <taxon>Sar</taxon>
        <taxon>Stramenopiles</taxon>
        <taxon>Oomycota</taxon>
        <taxon>Peronosporomycetes</taxon>
        <taxon>Pythiales</taxon>
        <taxon>Pythiaceae</taxon>
        <taxon>Globisporangium</taxon>
    </lineage>
</organism>
<dbReference type="Pfam" id="PF01704">
    <property type="entry name" value="UDPGP"/>
    <property type="match status" value="1"/>
</dbReference>
<evidence type="ECO:0000256" key="7">
    <source>
        <dbReference type="ARBA" id="ARBA00048259"/>
    </source>
</evidence>
<dbReference type="Proteomes" id="UP000019132">
    <property type="component" value="Unassembled WGS sequence"/>
</dbReference>